<sequence>MKISVLVQNQEGNHHVSLRTNDNIHTLAISPKPTGLGSSVNGGELLFLALSTCYCNDIYREAVKRGIRIISVEVEVTGEFGSDGEPATNVRYRAKIAAHASEEAIRSLGRETDRLSEIQNTLRVGTSVTLDEINAVSVGELHE</sequence>
<comment type="caution">
    <text evidence="1">The sequence shown here is derived from an EMBL/GenBank/DDBJ whole genome shotgun (WGS) entry which is preliminary data.</text>
</comment>
<reference evidence="1 2" key="1">
    <citation type="submission" date="2019-04" db="EMBL/GenBank/DDBJ databases">
        <title>Cohnella sp. nov., isolated from soil.</title>
        <authorList>
            <person name="Kim W."/>
        </authorList>
    </citation>
    <scope>NUCLEOTIDE SEQUENCE [LARGE SCALE GENOMIC DNA]</scope>
    <source>
        <strain evidence="1 2">CAU 1483</strain>
    </source>
</reference>
<dbReference type="InterPro" id="IPR003718">
    <property type="entry name" value="OsmC/Ohr_fam"/>
</dbReference>
<name>A0A4U0FC22_9BACL</name>
<dbReference type="Gene3D" id="3.30.300.20">
    <property type="match status" value="1"/>
</dbReference>
<evidence type="ECO:0000313" key="2">
    <source>
        <dbReference type="Proteomes" id="UP000309673"/>
    </source>
</evidence>
<dbReference type="RefSeq" id="WP_136777614.1">
    <property type="nucleotide sequence ID" value="NZ_SUPK01000004.1"/>
</dbReference>
<dbReference type="Pfam" id="PF02566">
    <property type="entry name" value="OsmC"/>
    <property type="match status" value="1"/>
</dbReference>
<dbReference type="OrthoDB" id="1358603at2"/>
<proteinExistence type="predicted"/>
<dbReference type="InterPro" id="IPR015946">
    <property type="entry name" value="KH_dom-like_a/b"/>
</dbReference>
<keyword evidence="2" id="KW-1185">Reference proteome</keyword>
<accession>A0A4U0FC22</accession>
<gene>
    <name evidence="1" type="ORF">E5161_10080</name>
</gene>
<dbReference type="AlphaFoldDB" id="A0A4U0FC22"/>
<dbReference type="EMBL" id="SUPK01000004">
    <property type="protein sequence ID" value="TJY42335.1"/>
    <property type="molecule type" value="Genomic_DNA"/>
</dbReference>
<dbReference type="InterPro" id="IPR036102">
    <property type="entry name" value="OsmC/Ohrsf"/>
</dbReference>
<protein>
    <submittedName>
        <fullName evidence="1">OsmC family protein</fullName>
    </submittedName>
</protein>
<organism evidence="1 2">
    <name type="scientific">Cohnella pontilimi</name>
    <dbReference type="NCBI Taxonomy" id="2564100"/>
    <lineage>
        <taxon>Bacteria</taxon>
        <taxon>Bacillati</taxon>
        <taxon>Bacillota</taxon>
        <taxon>Bacilli</taxon>
        <taxon>Bacillales</taxon>
        <taxon>Paenibacillaceae</taxon>
        <taxon>Cohnella</taxon>
    </lineage>
</organism>
<evidence type="ECO:0000313" key="1">
    <source>
        <dbReference type="EMBL" id="TJY42335.1"/>
    </source>
</evidence>
<dbReference type="SUPFAM" id="SSF82784">
    <property type="entry name" value="OsmC-like"/>
    <property type="match status" value="1"/>
</dbReference>
<dbReference type="Proteomes" id="UP000309673">
    <property type="component" value="Unassembled WGS sequence"/>
</dbReference>